<feature type="domain" description="GH26" evidence="5">
    <location>
        <begin position="155"/>
        <end position="465"/>
    </location>
</feature>
<dbReference type="SUPFAM" id="SSF51445">
    <property type="entry name" value="(Trans)glycosidases"/>
    <property type="match status" value="1"/>
</dbReference>
<dbReference type="RefSeq" id="WP_248827053.1">
    <property type="nucleotide sequence ID" value="NZ_JALKFT010000058.1"/>
</dbReference>
<reference evidence="6 7" key="1">
    <citation type="submission" date="2022-04" db="EMBL/GenBank/DDBJ databases">
        <title>Genome diversity in the genus Frankia.</title>
        <authorList>
            <person name="Carlos-Shanley C."/>
            <person name="Hahn D."/>
        </authorList>
    </citation>
    <scope>NUCLEOTIDE SEQUENCE [LARGE SCALE GENOMIC DNA]</scope>
    <source>
        <strain evidence="6 7">Ag45/Mut15</strain>
    </source>
</reference>
<feature type="active site" description="Proton donor" evidence="4">
    <location>
        <position position="281"/>
    </location>
</feature>
<keyword evidence="3 4" id="KW-0326">Glycosidase</keyword>
<dbReference type="PANTHER" id="PTHR40079">
    <property type="entry name" value="MANNAN ENDO-1,4-BETA-MANNOSIDASE E-RELATED"/>
    <property type="match status" value="1"/>
</dbReference>
<evidence type="ECO:0000313" key="7">
    <source>
        <dbReference type="Proteomes" id="UP001201873"/>
    </source>
</evidence>
<keyword evidence="2 4" id="KW-0378">Hydrolase</keyword>
<accession>A0ABT0K5B5</accession>
<proteinExistence type="inferred from homology"/>
<dbReference type="InterPro" id="IPR000805">
    <property type="entry name" value="Glyco_hydro_26"/>
</dbReference>
<dbReference type="EMBL" id="JALKFT010000058">
    <property type="protein sequence ID" value="MCK9878999.1"/>
    <property type="molecule type" value="Genomic_DNA"/>
</dbReference>
<dbReference type="Gene3D" id="2.60.120.260">
    <property type="entry name" value="Galactose-binding domain-like"/>
    <property type="match status" value="1"/>
</dbReference>
<comment type="caution">
    <text evidence="6">The sequence shown here is derived from an EMBL/GenBank/DDBJ whole genome shotgun (WGS) entry which is preliminary data.</text>
</comment>
<dbReference type="InterPro" id="IPR022790">
    <property type="entry name" value="GH26_dom"/>
</dbReference>
<dbReference type="Gene3D" id="3.20.20.80">
    <property type="entry name" value="Glycosidases"/>
    <property type="match status" value="1"/>
</dbReference>
<gene>
    <name evidence="6" type="ORF">MXD59_25110</name>
</gene>
<organism evidence="6 7">
    <name type="scientific">Frankia umida</name>
    <dbReference type="NCBI Taxonomy" id="573489"/>
    <lineage>
        <taxon>Bacteria</taxon>
        <taxon>Bacillati</taxon>
        <taxon>Actinomycetota</taxon>
        <taxon>Actinomycetes</taxon>
        <taxon>Frankiales</taxon>
        <taxon>Frankiaceae</taxon>
        <taxon>Frankia</taxon>
    </lineage>
</organism>
<evidence type="ECO:0000256" key="4">
    <source>
        <dbReference type="PROSITE-ProRule" id="PRU01100"/>
    </source>
</evidence>
<evidence type="ECO:0000259" key="5">
    <source>
        <dbReference type="PROSITE" id="PS51764"/>
    </source>
</evidence>
<evidence type="ECO:0000256" key="3">
    <source>
        <dbReference type="ARBA" id="ARBA00023295"/>
    </source>
</evidence>
<dbReference type="Proteomes" id="UP001201873">
    <property type="component" value="Unassembled WGS sequence"/>
</dbReference>
<sequence>MRAWILPAIICMTPFFLLGGSLNPALAMFVQNGTIEDNASQVNYVNLWTTCTGCAPATRNNSYRFSTAAGATAAIRFNGSQIDIYGIRTPQGGVITISIDGKNPRAVNTYGATQTKALFYRSSVLTEGPHTAFVVNVGRSISPSTGTWSGFDRADSYREILDSPSQPHRSGLPWLSGVNGDPIQQPVDVDAFCANRGSPCDLSQVFVSRDSWQNMVEPSWTEQNFAGWPGRLVISVPPFPETPDTSLQTCATGAYDAHWRRFGQTLNETGRQNSIIRIAWEANGNWYKWSGSDPTAYVNCWRHVADAIRSTASPDPLLDWSINAHYSQNPASHNPLDLYPGDAYVDIIGIDAYDHYPPSRTQAEFDQQANQTGGITWLYNFARQHGKLFGVGEWGVVSGNDDNGAGDNPNYIQFMWDWMRERADKGFYYENYFNTCEPPNVGSNLFRPGDPTHCVFQNPQAAVRYSQLW</sequence>
<feature type="active site" description="Nucleophile" evidence="4">
    <location>
        <position position="393"/>
    </location>
</feature>
<protein>
    <submittedName>
        <fullName evidence="6">Beta-mannanase</fullName>
    </submittedName>
</protein>
<dbReference type="PANTHER" id="PTHR40079:SF6">
    <property type="entry name" value="GH26 DOMAIN-CONTAINING PROTEIN"/>
    <property type="match status" value="1"/>
</dbReference>
<comment type="similarity">
    <text evidence="1 4">Belongs to the glycosyl hydrolase 26 family.</text>
</comment>
<evidence type="ECO:0000313" key="6">
    <source>
        <dbReference type="EMBL" id="MCK9878999.1"/>
    </source>
</evidence>
<keyword evidence="7" id="KW-1185">Reference proteome</keyword>
<dbReference type="InterPro" id="IPR017853">
    <property type="entry name" value="GH"/>
</dbReference>
<dbReference type="PROSITE" id="PS51764">
    <property type="entry name" value="GH26"/>
    <property type="match status" value="1"/>
</dbReference>
<dbReference type="Pfam" id="PF02156">
    <property type="entry name" value="Glyco_hydro_26"/>
    <property type="match status" value="1"/>
</dbReference>
<name>A0ABT0K5B5_9ACTN</name>
<evidence type="ECO:0000256" key="2">
    <source>
        <dbReference type="ARBA" id="ARBA00022801"/>
    </source>
</evidence>
<evidence type="ECO:0000256" key="1">
    <source>
        <dbReference type="ARBA" id="ARBA00007754"/>
    </source>
</evidence>